<dbReference type="PANTHER" id="PTHR44051:SF2">
    <property type="entry name" value="HYPOTHETICAL GLUTATHIONE S-TRANSFERASE LIKE PROTEIN"/>
    <property type="match status" value="1"/>
</dbReference>
<reference evidence="5 6" key="1">
    <citation type="submission" date="2020-10" db="EMBL/GenBank/DDBJ databases">
        <title>The genome sequence of Chitinilyticum litopenaei 4Y14.</title>
        <authorList>
            <person name="Liu Y."/>
        </authorList>
    </citation>
    <scope>NUCLEOTIDE SEQUENCE [LARGE SCALE GENOMIC DNA]</scope>
    <source>
        <strain evidence="5 6">4Y14</strain>
    </source>
</reference>
<dbReference type="InterPro" id="IPR010987">
    <property type="entry name" value="Glutathione-S-Trfase_C-like"/>
</dbReference>
<keyword evidence="6" id="KW-1185">Reference proteome</keyword>
<dbReference type="FunFam" id="3.40.30.10:FF:000039">
    <property type="entry name" value="Glutathione S-transferase domain"/>
    <property type="match status" value="1"/>
</dbReference>
<proteinExistence type="inferred from homology"/>
<dbReference type="InterPro" id="IPR040079">
    <property type="entry name" value="Glutathione_S-Trfase"/>
</dbReference>
<keyword evidence="2" id="KW-0808">Transferase</keyword>
<dbReference type="PANTHER" id="PTHR44051">
    <property type="entry name" value="GLUTATHIONE S-TRANSFERASE-RELATED"/>
    <property type="match status" value="1"/>
</dbReference>
<evidence type="ECO:0000259" key="3">
    <source>
        <dbReference type="PROSITE" id="PS50404"/>
    </source>
</evidence>
<evidence type="ECO:0000313" key="5">
    <source>
        <dbReference type="EMBL" id="MBE9609529.1"/>
    </source>
</evidence>
<feature type="domain" description="GST C-terminal" evidence="4">
    <location>
        <begin position="88"/>
        <end position="205"/>
    </location>
</feature>
<protein>
    <submittedName>
        <fullName evidence="5">Glutathione S-transferase family protein</fullName>
    </submittedName>
</protein>
<dbReference type="SUPFAM" id="SSF47616">
    <property type="entry name" value="GST C-terminal domain-like"/>
    <property type="match status" value="1"/>
</dbReference>
<dbReference type="InterPro" id="IPR036249">
    <property type="entry name" value="Thioredoxin-like_sf"/>
</dbReference>
<dbReference type="SFLD" id="SFLDG00358">
    <property type="entry name" value="Main_(cytGST)"/>
    <property type="match status" value="1"/>
</dbReference>
<dbReference type="PROSITE" id="PS50405">
    <property type="entry name" value="GST_CTER"/>
    <property type="match status" value="1"/>
</dbReference>
<dbReference type="InterPro" id="IPR036282">
    <property type="entry name" value="Glutathione-S-Trfase_C_sf"/>
</dbReference>
<comment type="caution">
    <text evidence="5">The sequence shown here is derived from an EMBL/GenBank/DDBJ whole genome shotgun (WGS) entry which is preliminary data.</text>
</comment>
<dbReference type="Gene3D" id="1.20.1050.10">
    <property type="match status" value="1"/>
</dbReference>
<dbReference type="InterPro" id="IPR004046">
    <property type="entry name" value="GST_C"/>
</dbReference>
<dbReference type="PROSITE" id="PS50404">
    <property type="entry name" value="GST_NTER"/>
    <property type="match status" value="1"/>
</dbReference>
<evidence type="ECO:0000313" key="6">
    <source>
        <dbReference type="Proteomes" id="UP000604481"/>
    </source>
</evidence>
<dbReference type="InterPro" id="IPR004045">
    <property type="entry name" value="Glutathione_S-Trfase_N"/>
</dbReference>
<accession>A0A8J7KAV9</accession>
<evidence type="ECO:0000256" key="1">
    <source>
        <dbReference type="ARBA" id="ARBA00007409"/>
    </source>
</evidence>
<gene>
    <name evidence="5" type="ORF">INR99_09205</name>
</gene>
<dbReference type="GO" id="GO:0016740">
    <property type="term" value="F:transferase activity"/>
    <property type="evidence" value="ECO:0007669"/>
    <property type="project" value="UniProtKB-KW"/>
</dbReference>
<dbReference type="Gene3D" id="3.40.30.10">
    <property type="entry name" value="Glutaredoxin"/>
    <property type="match status" value="1"/>
</dbReference>
<dbReference type="EMBL" id="JADFUA010000004">
    <property type="protein sequence ID" value="MBE9609529.1"/>
    <property type="molecule type" value="Genomic_DNA"/>
</dbReference>
<sequence length="205" mass="22119">MIKLYEFALSGNCHKVRLLLSLLGLSYKSIAVNGAAKEHKSAEFLALNPLGQVPVLVDGDVVIRDSQAILVYLARRYGGTNSHWLPDEPAALAEVVAWLATAANEVTRGPNALRLLHKWGRPVPQADAEAITAQLLAVLETRLSRADWLAGAAISIADIALYPYLALSPEGQVVLTDYPAVCRWLARIEALDGYVGMPGIESQPV</sequence>
<dbReference type="Pfam" id="PF00043">
    <property type="entry name" value="GST_C"/>
    <property type="match status" value="1"/>
</dbReference>
<name>A0A8J7KAV9_9NEIS</name>
<dbReference type="AlphaFoldDB" id="A0A8J7KAV9"/>
<dbReference type="RefSeq" id="WP_194116051.1">
    <property type="nucleotide sequence ID" value="NZ_JADFUA010000004.1"/>
</dbReference>
<dbReference type="Pfam" id="PF13417">
    <property type="entry name" value="GST_N_3"/>
    <property type="match status" value="1"/>
</dbReference>
<feature type="domain" description="GST N-terminal" evidence="3">
    <location>
        <begin position="1"/>
        <end position="81"/>
    </location>
</feature>
<evidence type="ECO:0000259" key="4">
    <source>
        <dbReference type="PROSITE" id="PS50405"/>
    </source>
</evidence>
<dbReference type="SUPFAM" id="SSF52833">
    <property type="entry name" value="Thioredoxin-like"/>
    <property type="match status" value="1"/>
</dbReference>
<dbReference type="SFLD" id="SFLDS00019">
    <property type="entry name" value="Glutathione_Transferase_(cytos"/>
    <property type="match status" value="1"/>
</dbReference>
<comment type="similarity">
    <text evidence="1">Belongs to the GST superfamily.</text>
</comment>
<dbReference type="Proteomes" id="UP000604481">
    <property type="component" value="Unassembled WGS sequence"/>
</dbReference>
<dbReference type="SFLD" id="SFLDG01151">
    <property type="entry name" value="Main.2:_Nu-like"/>
    <property type="match status" value="1"/>
</dbReference>
<evidence type="ECO:0000256" key="2">
    <source>
        <dbReference type="ARBA" id="ARBA00022679"/>
    </source>
</evidence>
<organism evidence="5 6">
    <name type="scientific">Chitinilyticum piscinae</name>
    <dbReference type="NCBI Taxonomy" id="2866724"/>
    <lineage>
        <taxon>Bacteria</taxon>
        <taxon>Pseudomonadati</taxon>
        <taxon>Pseudomonadota</taxon>
        <taxon>Betaproteobacteria</taxon>
        <taxon>Neisseriales</taxon>
        <taxon>Chitinibacteraceae</taxon>
        <taxon>Chitinilyticum</taxon>
    </lineage>
</organism>